<comment type="catalytic activity">
    <reaction evidence="16">
        <text>cholesterol + NADPH + O2 + H(+) = 7-dehydrocholesterol + NADP(+) + 2 H2O</text>
        <dbReference type="Rhea" id="RHEA:45024"/>
        <dbReference type="ChEBI" id="CHEBI:15377"/>
        <dbReference type="ChEBI" id="CHEBI:15378"/>
        <dbReference type="ChEBI" id="CHEBI:15379"/>
        <dbReference type="ChEBI" id="CHEBI:16113"/>
        <dbReference type="ChEBI" id="CHEBI:17759"/>
        <dbReference type="ChEBI" id="CHEBI:57783"/>
        <dbReference type="ChEBI" id="CHEBI:58349"/>
        <dbReference type="EC" id="1.14.19.21"/>
    </reaction>
    <physiologicalReaction direction="left-to-right" evidence="16">
        <dbReference type="Rhea" id="RHEA:45025"/>
    </physiologicalReaction>
</comment>
<protein>
    <recommendedName>
        <fullName evidence="14">cholesterol 7-desaturase</fullName>
        <ecNumber evidence="14">1.14.19.21</ecNumber>
    </recommendedName>
</protein>
<dbReference type="GO" id="GO:0016020">
    <property type="term" value="C:membrane"/>
    <property type="evidence" value="ECO:0007669"/>
    <property type="project" value="UniProtKB-SubCell"/>
</dbReference>
<dbReference type="InterPro" id="IPR017941">
    <property type="entry name" value="Rieske_2Fe-2S"/>
</dbReference>
<keyword evidence="11 17" id="KW-0472">Membrane</keyword>
<dbReference type="SUPFAM" id="SSF50022">
    <property type="entry name" value="ISP domain"/>
    <property type="match status" value="1"/>
</dbReference>
<evidence type="ECO:0000256" key="5">
    <source>
        <dbReference type="ARBA" id="ARBA00022714"/>
    </source>
</evidence>
<comment type="subcellular location">
    <subcellularLocation>
        <location evidence="2">Membrane</location>
    </subcellularLocation>
</comment>
<keyword evidence="4 17" id="KW-0812">Transmembrane</keyword>
<evidence type="ECO:0000256" key="7">
    <source>
        <dbReference type="ARBA" id="ARBA00022989"/>
    </source>
</evidence>
<evidence type="ECO:0000313" key="19">
    <source>
        <dbReference type="EMBL" id="KAL0809027.1"/>
    </source>
</evidence>
<evidence type="ECO:0000256" key="3">
    <source>
        <dbReference type="ARBA" id="ARBA00004972"/>
    </source>
</evidence>
<reference evidence="19 20" key="1">
    <citation type="submission" date="2024-06" db="EMBL/GenBank/DDBJ databases">
        <title>A chromosome-level genome assembly of beet webworm, Loxostege sticticalis.</title>
        <authorList>
            <person name="Zhang Y."/>
        </authorList>
    </citation>
    <scope>NUCLEOTIDE SEQUENCE [LARGE SCALE GENOMIC DNA]</scope>
    <source>
        <strain evidence="19">AQ028</strain>
        <tissue evidence="19">Male pupae</tissue>
    </source>
</reference>
<evidence type="ECO:0000256" key="12">
    <source>
        <dbReference type="ARBA" id="ARBA00025712"/>
    </source>
</evidence>
<dbReference type="InterPro" id="IPR050584">
    <property type="entry name" value="Cholesterol_7-desaturase"/>
</dbReference>
<dbReference type="PANTHER" id="PTHR21266:SF32">
    <property type="entry name" value="CHOLESTEROL 7-DESATURASE NVD"/>
    <property type="match status" value="1"/>
</dbReference>
<comment type="caution">
    <text evidence="19">The sequence shown here is derived from an EMBL/GenBank/DDBJ whole genome shotgun (WGS) entry which is preliminary data.</text>
</comment>
<evidence type="ECO:0000256" key="16">
    <source>
        <dbReference type="ARBA" id="ARBA00049548"/>
    </source>
</evidence>
<evidence type="ECO:0000256" key="11">
    <source>
        <dbReference type="ARBA" id="ARBA00023136"/>
    </source>
</evidence>
<dbReference type="SUPFAM" id="SSF55961">
    <property type="entry name" value="Bet v1-like"/>
    <property type="match status" value="1"/>
</dbReference>
<sequence length="440" mass="48805">MADSISHLSPAKCYDAMLNKSDVLLFFANMTLNFVRSVVGFLQENSTIIIASVILVIVLYVCYKCYWNPVFYSKELTDIGFEHIPSGPDRPARITRAQQARKLGHKIPPPYPNGWFAVAESSDLKVGGVLAVDVLGQNLCLFRGEDGVAHCVDAYCPHLGANLAIGGAVQGNCIECPFHKWTFGADGVCKSVPGVEKAPKGVSIKSWHTAEADAAVWIWHDAAGRPPQWGMEYSPGAWGYRGRNEFIVNAHVQEIPENGADVAHLNAVHASSVVTTLAEKYPFLLNIIGCHVWTATWNKGEGHIADLTLTHDYKILKYNLFHIDVTVQQIGPGYVRLMLKTPLGPILVSQSVTPIAPLTQRVVHRVFSPAYNAAWGALVVYNEAYMFERDVAIWNNKIFVGAPAFVKTDKTIKAFRSWFSQFYCENSKSFREAMTNDLDW</sequence>
<proteinExistence type="inferred from homology"/>
<dbReference type="CDD" id="cd03469">
    <property type="entry name" value="Rieske_RO_Alpha_N"/>
    <property type="match status" value="1"/>
</dbReference>
<dbReference type="PROSITE" id="PS51296">
    <property type="entry name" value="RIESKE"/>
    <property type="match status" value="1"/>
</dbReference>
<dbReference type="InterPro" id="IPR045605">
    <property type="entry name" value="KshA-like_C"/>
</dbReference>
<dbReference type="EC" id="1.14.19.21" evidence="14"/>
<dbReference type="Pfam" id="PF19298">
    <property type="entry name" value="KshA_C"/>
    <property type="match status" value="1"/>
</dbReference>
<keyword evidence="5" id="KW-0001">2Fe-2S</keyword>
<evidence type="ECO:0000256" key="17">
    <source>
        <dbReference type="SAM" id="Phobius"/>
    </source>
</evidence>
<evidence type="ECO:0000313" key="20">
    <source>
        <dbReference type="Proteomes" id="UP001549921"/>
    </source>
</evidence>
<dbReference type="Pfam" id="PF00355">
    <property type="entry name" value="Rieske"/>
    <property type="match status" value="1"/>
</dbReference>
<evidence type="ECO:0000256" key="10">
    <source>
        <dbReference type="ARBA" id="ARBA00023014"/>
    </source>
</evidence>
<gene>
    <name evidence="19" type="ORF">ABMA28_012669</name>
</gene>
<keyword evidence="7 17" id="KW-1133">Transmembrane helix</keyword>
<evidence type="ECO:0000256" key="9">
    <source>
        <dbReference type="ARBA" id="ARBA00023004"/>
    </source>
</evidence>
<comment type="pathway">
    <text evidence="3">Hormone biosynthesis.</text>
</comment>
<name>A0ABD0S560_LOXSC</name>
<dbReference type="GO" id="GO:0170056">
    <property type="term" value="F:cholesterol 7-desaturase [NAD(P)H] activity"/>
    <property type="evidence" value="ECO:0007669"/>
    <property type="project" value="UniProtKB-EC"/>
</dbReference>
<dbReference type="AlphaFoldDB" id="A0ABD0S560"/>
<evidence type="ECO:0000256" key="2">
    <source>
        <dbReference type="ARBA" id="ARBA00004370"/>
    </source>
</evidence>
<comment type="similarity">
    <text evidence="13">Belongs to the cholesterol 7-desaturase family.</text>
</comment>
<feature type="transmembrane region" description="Helical" evidence="17">
    <location>
        <begin position="48"/>
        <end position="66"/>
    </location>
</feature>
<feature type="transmembrane region" description="Helical" evidence="17">
    <location>
        <begin position="23"/>
        <end position="42"/>
    </location>
</feature>
<dbReference type="GO" id="GO:0051537">
    <property type="term" value="F:2 iron, 2 sulfur cluster binding"/>
    <property type="evidence" value="ECO:0007669"/>
    <property type="project" value="UniProtKB-KW"/>
</dbReference>
<feature type="domain" description="Rieske" evidence="18">
    <location>
        <begin position="116"/>
        <end position="218"/>
    </location>
</feature>
<evidence type="ECO:0000256" key="4">
    <source>
        <dbReference type="ARBA" id="ARBA00022692"/>
    </source>
</evidence>
<dbReference type="EMBL" id="JBEDNZ010000030">
    <property type="protein sequence ID" value="KAL0809027.1"/>
    <property type="molecule type" value="Genomic_DNA"/>
</dbReference>
<accession>A0ABD0S560</accession>
<keyword evidence="10" id="KW-0411">Iron-sulfur</keyword>
<evidence type="ECO:0000256" key="8">
    <source>
        <dbReference type="ARBA" id="ARBA00023002"/>
    </source>
</evidence>
<keyword evidence="9" id="KW-0408">Iron</keyword>
<organism evidence="19 20">
    <name type="scientific">Loxostege sticticalis</name>
    <name type="common">Beet webworm moth</name>
    <dbReference type="NCBI Taxonomy" id="481309"/>
    <lineage>
        <taxon>Eukaryota</taxon>
        <taxon>Metazoa</taxon>
        <taxon>Ecdysozoa</taxon>
        <taxon>Arthropoda</taxon>
        <taxon>Hexapoda</taxon>
        <taxon>Insecta</taxon>
        <taxon>Pterygota</taxon>
        <taxon>Neoptera</taxon>
        <taxon>Endopterygota</taxon>
        <taxon>Lepidoptera</taxon>
        <taxon>Glossata</taxon>
        <taxon>Ditrysia</taxon>
        <taxon>Pyraloidea</taxon>
        <taxon>Crambidae</taxon>
        <taxon>Pyraustinae</taxon>
        <taxon>Loxostege</taxon>
    </lineage>
</organism>
<dbReference type="GO" id="GO:0046872">
    <property type="term" value="F:metal ion binding"/>
    <property type="evidence" value="ECO:0007669"/>
    <property type="project" value="UniProtKB-KW"/>
</dbReference>
<comment type="pathway">
    <text evidence="12">Steroid hormone biosynthesis; dafachronic acid biosynthesis.</text>
</comment>
<dbReference type="Gene3D" id="3.90.380.10">
    <property type="entry name" value="Naphthalene 1,2-dioxygenase Alpha Subunit, Chain A, domain 1"/>
    <property type="match status" value="1"/>
</dbReference>
<evidence type="ECO:0000259" key="18">
    <source>
        <dbReference type="PROSITE" id="PS51296"/>
    </source>
</evidence>
<comment type="catalytic activity">
    <reaction evidence="15">
        <text>cholesterol + NADH + O2 + H(+) = 7-dehydrocholesterol + NAD(+) + 2 H2O</text>
        <dbReference type="Rhea" id="RHEA:51644"/>
        <dbReference type="ChEBI" id="CHEBI:15377"/>
        <dbReference type="ChEBI" id="CHEBI:15378"/>
        <dbReference type="ChEBI" id="CHEBI:15379"/>
        <dbReference type="ChEBI" id="CHEBI:16113"/>
        <dbReference type="ChEBI" id="CHEBI:17759"/>
        <dbReference type="ChEBI" id="CHEBI:57540"/>
        <dbReference type="ChEBI" id="CHEBI:57945"/>
        <dbReference type="EC" id="1.14.19.21"/>
    </reaction>
    <physiologicalReaction direction="left-to-right" evidence="15">
        <dbReference type="Rhea" id="RHEA:51645"/>
    </physiologicalReaction>
</comment>
<evidence type="ECO:0000256" key="14">
    <source>
        <dbReference type="ARBA" id="ARBA00026095"/>
    </source>
</evidence>
<dbReference type="InterPro" id="IPR036922">
    <property type="entry name" value="Rieske_2Fe-2S_sf"/>
</dbReference>
<evidence type="ECO:0000256" key="15">
    <source>
        <dbReference type="ARBA" id="ARBA00047853"/>
    </source>
</evidence>
<dbReference type="PANTHER" id="PTHR21266">
    <property type="entry name" value="IRON-SULFUR DOMAIN CONTAINING PROTEIN"/>
    <property type="match status" value="1"/>
</dbReference>
<comment type="cofactor">
    <cofactor evidence="1">
        <name>Fe cation</name>
        <dbReference type="ChEBI" id="CHEBI:24875"/>
    </cofactor>
</comment>
<evidence type="ECO:0000256" key="1">
    <source>
        <dbReference type="ARBA" id="ARBA00001962"/>
    </source>
</evidence>
<dbReference type="Proteomes" id="UP001549921">
    <property type="component" value="Unassembled WGS sequence"/>
</dbReference>
<evidence type="ECO:0000256" key="6">
    <source>
        <dbReference type="ARBA" id="ARBA00022723"/>
    </source>
</evidence>
<keyword evidence="8" id="KW-0560">Oxidoreductase</keyword>
<keyword evidence="6" id="KW-0479">Metal-binding</keyword>
<dbReference type="Gene3D" id="2.102.10.10">
    <property type="entry name" value="Rieske [2Fe-2S] iron-sulphur domain"/>
    <property type="match status" value="1"/>
</dbReference>
<evidence type="ECO:0000256" key="13">
    <source>
        <dbReference type="ARBA" id="ARBA00025729"/>
    </source>
</evidence>